<dbReference type="Proteomes" id="UP001478817">
    <property type="component" value="Unassembled WGS sequence"/>
</dbReference>
<name>A0ABV1IGR0_9ACTN</name>
<reference evidence="4 5" key="1">
    <citation type="submission" date="2024-04" db="EMBL/GenBank/DDBJ databases">
        <title>Human intestinal bacterial collection.</title>
        <authorList>
            <person name="Pauvert C."/>
            <person name="Hitch T.C.A."/>
            <person name="Clavel T."/>
        </authorList>
    </citation>
    <scope>NUCLEOTIDE SEQUENCE [LARGE SCALE GENOMIC DNA]</scope>
    <source>
        <strain evidence="4 5">CLA-AA-H197</strain>
    </source>
</reference>
<evidence type="ECO:0000256" key="2">
    <source>
        <dbReference type="SAM" id="Phobius"/>
    </source>
</evidence>
<feature type="transmembrane region" description="Helical" evidence="2">
    <location>
        <begin position="133"/>
        <end position="154"/>
    </location>
</feature>
<accession>A0ABV1IGR0</accession>
<dbReference type="Gene3D" id="3.30.10.20">
    <property type="match status" value="3"/>
</dbReference>
<feature type="region of interest" description="Disordered" evidence="1">
    <location>
        <begin position="1"/>
        <end position="63"/>
    </location>
</feature>
<dbReference type="InterPro" id="IPR005543">
    <property type="entry name" value="PASTA_dom"/>
</dbReference>
<evidence type="ECO:0000256" key="1">
    <source>
        <dbReference type="SAM" id="MobiDB-lite"/>
    </source>
</evidence>
<dbReference type="EMBL" id="JBBNGS010000012">
    <property type="protein sequence ID" value="MEQ2638077.1"/>
    <property type="molecule type" value="Genomic_DNA"/>
</dbReference>
<dbReference type="SMART" id="SM00740">
    <property type="entry name" value="PASTA"/>
    <property type="match status" value="3"/>
</dbReference>
<dbReference type="PROSITE" id="PS51178">
    <property type="entry name" value="PASTA"/>
    <property type="match status" value="2"/>
</dbReference>
<dbReference type="CDD" id="cd06577">
    <property type="entry name" value="PASTA_pknB"/>
    <property type="match status" value="3"/>
</dbReference>
<evidence type="ECO:0000313" key="5">
    <source>
        <dbReference type="Proteomes" id="UP001478817"/>
    </source>
</evidence>
<organism evidence="4 5">
    <name type="scientific">Paratractidigestivibacter faecalis</name>
    <dbReference type="NCBI Taxonomy" id="2292441"/>
    <lineage>
        <taxon>Bacteria</taxon>
        <taxon>Bacillati</taxon>
        <taxon>Actinomycetota</taxon>
        <taxon>Coriobacteriia</taxon>
        <taxon>Coriobacteriales</taxon>
        <taxon>Atopobiaceae</taxon>
        <taxon>Paratractidigestivibacter</taxon>
    </lineage>
</organism>
<proteinExistence type="predicted"/>
<dbReference type="RefSeq" id="WP_349182689.1">
    <property type="nucleotide sequence ID" value="NZ_JBBNGS010000012.1"/>
</dbReference>
<keyword evidence="2" id="KW-1133">Transmembrane helix</keyword>
<evidence type="ECO:0000313" key="4">
    <source>
        <dbReference type="EMBL" id="MEQ2638077.1"/>
    </source>
</evidence>
<gene>
    <name evidence="4" type="ORF">AAAT05_06970</name>
</gene>
<keyword evidence="2" id="KW-0472">Membrane</keyword>
<keyword evidence="5" id="KW-1185">Reference proteome</keyword>
<dbReference type="Pfam" id="PF03793">
    <property type="entry name" value="PASTA"/>
    <property type="match status" value="3"/>
</dbReference>
<feature type="domain" description="PASTA" evidence="3">
    <location>
        <begin position="285"/>
        <end position="350"/>
    </location>
</feature>
<protein>
    <submittedName>
        <fullName evidence="4">PASTA domain-containing protein</fullName>
    </submittedName>
</protein>
<evidence type="ECO:0000259" key="3">
    <source>
        <dbReference type="PROSITE" id="PS51178"/>
    </source>
</evidence>
<keyword evidence="2" id="KW-0812">Transmembrane</keyword>
<sequence length="543" mass="56045">MSSEDLDKTIPAADVDPDATVLSEPPTEDDPDATVLAAPEDAPDPDATQLADAASTRLNPVPATSRLESLPTIVLPEIDAEPDDTSTEDGIDALDDPYFSPAVPEDLTEAHAPVQIESPVQSLPERKKRMPKWAVALLVLALLGAAGGAAWYTYQQEYWGGRTVPQVVGLSEEDARTALEAAGFEVQASYQLADDGFGNVIACSLTAGERVDPSAGATITVAAQRMVPQVVGQDKDAARQALLDAGAQNVVSAYVNSDAPDGTVVAVDPAEGSPFVSADTITLSVAEPYVVPEVMGLSADAAKAAVEKAGLTAKITYVESDQPHNTVVAVSPDAGTQTAEGSEVELSVSSPYPSDPFYLLQYFDCTSREAATFLGQESYALAFGGTHSNGDANASYTSPAGDVLTFTDKPEAPAAGSGADDVLANGATIGGVRLAFSASSVPAGGTAETEAGVRAVMEACGFSTLKTLTTQDDLIAPEPADGKHFICGYGEDGDWSWAVIIGGTDEASQVIALACPKNRFNGGVNLSSFGGYAADYIAYTSLF</sequence>
<feature type="domain" description="PASTA" evidence="3">
    <location>
        <begin position="221"/>
        <end position="284"/>
    </location>
</feature>
<comment type="caution">
    <text evidence="4">The sequence shown here is derived from an EMBL/GenBank/DDBJ whole genome shotgun (WGS) entry which is preliminary data.</text>
</comment>